<keyword evidence="1" id="KW-1133">Transmembrane helix</keyword>
<evidence type="ECO:0000256" key="1">
    <source>
        <dbReference type="SAM" id="Phobius"/>
    </source>
</evidence>
<protein>
    <submittedName>
        <fullName evidence="2">Uncharacterized protein</fullName>
    </submittedName>
</protein>
<sequence length="133" mass="15404">MNSCTISFLPLHNVDDIFPPINLDYFANLLPFVMSSNNLNFIILSDGHGPNIVLLFQHFGKRRRHHLPANVGRCIETPFMVLALVGSHKEIKLHFDRWRFYDGRKREKTDTLLNFVIVVPLSYAFIGCFLYVP</sequence>
<name>A0A7J8J0P7_MOLMO</name>
<dbReference type="InParanoid" id="A0A7J8J0P7"/>
<comment type="caution">
    <text evidence="2">The sequence shown here is derived from an EMBL/GenBank/DDBJ whole genome shotgun (WGS) entry which is preliminary data.</text>
</comment>
<feature type="transmembrane region" description="Helical" evidence="1">
    <location>
        <begin position="112"/>
        <end position="132"/>
    </location>
</feature>
<evidence type="ECO:0000313" key="3">
    <source>
        <dbReference type="Proteomes" id="UP000550707"/>
    </source>
</evidence>
<reference evidence="2 3" key="1">
    <citation type="journal article" date="2020" name="Nature">
        <title>Six reference-quality genomes reveal evolution of bat adaptations.</title>
        <authorList>
            <person name="Jebb D."/>
            <person name="Huang Z."/>
            <person name="Pippel M."/>
            <person name="Hughes G.M."/>
            <person name="Lavrichenko K."/>
            <person name="Devanna P."/>
            <person name="Winkler S."/>
            <person name="Jermiin L.S."/>
            <person name="Skirmuntt E.C."/>
            <person name="Katzourakis A."/>
            <person name="Burkitt-Gray L."/>
            <person name="Ray D.A."/>
            <person name="Sullivan K.A.M."/>
            <person name="Roscito J.G."/>
            <person name="Kirilenko B.M."/>
            <person name="Davalos L.M."/>
            <person name="Corthals A.P."/>
            <person name="Power M.L."/>
            <person name="Jones G."/>
            <person name="Ransome R.D."/>
            <person name="Dechmann D.K.N."/>
            <person name="Locatelli A.G."/>
            <person name="Puechmaille S.J."/>
            <person name="Fedrigo O."/>
            <person name="Jarvis E.D."/>
            <person name="Hiller M."/>
            <person name="Vernes S.C."/>
            <person name="Myers E.W."/>
            <person name="Teeling E.C."/>
        </authorList>
    </citation>
    <scope>NUCLEOTIDE SEQUENCE [LARGE SCALE GENOMIC DNA]</scope>
    <source>
        <strain evidence="2">MMolMol1</strain>
        <tissue evidence="2">Muscle</tissue>
    </source>
</reference>
<dbReference type="EMBL" id="JACASF010000003">
    <property type="protein sequence ID" value="KAF6490050.1"/>
    <property type="molecule type" value="Genomic_DNA"/>
</dbReference>
<keyword evidence="3" id="KW-1185">Reference proteome</keyword>
<proteinExistence type="predicted"/>
<keyword evidence="1" id="KW-0472">Membrane</keyword>
<organism evidence="2 3">
    <name type="scientific">Molossus molossus</name>
    <name type="common">Pallas' mastiff bat</name>
    <name type="synonym">Vespertilio molossus</name>
    <dbReference type="NCBI Taxonomy" id="27622"/>
    <lineage>
        <taxon>Eukaryota</taxon>
        <taxon>Metazoa</taxon>
        <taxon>Chordata</taxon>
        <taxon>Craniata</taxon>
        <taxon>Vertebrata</taxon>
        <taxon>Euteleostomi</taxon>
        <taxon>Mammalia</taxon>
        <taxon>Eutheria</taxon>
        <taxon>Laurasiatheria</taxon>
        <taxon>Chiroptera</taxon>
        <taxon>Yangochiroptera</taxon>
        <taxon>Molossidae</taxon>
        <taxon>Molossus</taxon>
    </lineage>
</organism>
<dbReference type="AlphaFoldDB" id="A0A7J8J0P7"/>
<accession>A0A7J8J0P7</accession>
<gene>
    <name evidence="2" type="ORF">HJG59_010416</name>
</gene>
<evidence type="ECO:0000313" key="2">
    <source>
        <dbReference type="EMBL" id="KAF6490050.1"/>
    </source>
</evidence>
<dbReference type="Proteomes" id="UP000550707">
    <property type="component" value="Unassembled WGS sequence"/>
</dbReference>
<keyword evidence="1" id="KW-0812">Transmembrane</keyword>